<evidence type="ECO:0000313" key="1">
    <source>
        <dbReference type="EMBL" id="QIN96764.1"/>
    </source>
</evidence>
<dbReference type="KEGG" id="vg:77945298"/>
<dbReference type="EMBL" id="MT162466">
    <property type="protein sequence ID" value="QIN96764.1"/>
    <property type="molecule type" value="Genomic_DNA"/>
</dbReference>
<proteinExistence type="predicted"/>
<dbReference type="GeneID" id="77945298"/>
<name>A0A6G8R5V6_9CAUD</name>
<dbReference type="RefSeq" id="YP_010669144.1">
    <property type="nucleotide sequence ID" value="NC_070959.1"/>
</dbReference>
<protein>
    <submittedName>
        <fullName evidence="1">Uncharacterized protein</fullName>
    </submittedName>
</protein>
<dbReference type="Proteomes" id="UP000502617">
    <property type="component" value="Segment"/>
</dbReference>
<sequence length="84" mass="9273">MQCLRGSRSQSGLTPLSLCVIIEESTASVAPFMTLPKFPEGKPFNICPKCGKIYTSWISSLAHNNGQCHKVKDAREHYDFTGLV</sequence>
<organism evidence="1 2">
    <name type="scientific">Synechococcus phage S-N03</name>
    <dbReference type="NCBI Taxonomy" id="2718943"/>
    <lineage>
        <taxon>Viruses</taxon>
        <taxon>Duplodnaviria</taxon>
        <taxon>Heunggongvirae</taxon>
        <taxon>Uroviricota</taxon>
        <taxon>Caudoviricetes</taxon>
        <taxon>Pantevenvirales</taxon>
        <taxon>Kyanoviridae</taxon>
        <taxon>Huanghaivirus</taxon>
        <taxon>Huanghaivirus snothree</taxon>
    </lineage>
</organism>
<reference evidence="1 2" key="1">
    <citation type="submission" date="2020-03" db="EMBL/GenBank/DDBJ databases">
        <title>The Isolation and Genome Sequence of a Novel Cyanophage S-N03 from the Huanghai Sea, China.</title>
        <authorList>
            <person name="Jiang T."/>
        </authorList>
    </citation>
    <scope>NUCLEOTIDE SEQUENCE [LARGE SCALE GENOMIC DNA]</scope>
</reference>
<keyword evidence="2" id="KW-1185">Reference proteome</keyword>
<evidence type="ECO:0000313" key="2">
    <source>
        <dbReference type="Proteomes" id="UP000502617"/>
    </source>
</evidence>
<accession>A0A6G8R5V6</accession>